<evidence type="ECO:0000256" key="4">
    <source>
        <dbReference type="ARBA" id="ARBA00022679"/>
    </source>
</evidence>
<dbReference type="PANTHER" id="PTHR30606">
    <property type="entry name" value="LIPID A BIOSYNTHESIS LAUROYL ACYLTRANSFERASE"/>
    <property type="match status" value="1"/>
</dbReference>
<keyword evidence="6 7" id="KW-0012">Acyltransferase</keyword>
<dbReference type="CDD" id="cd07984">
    <property type="entry name" value="LPLAT_LABLAT-like"/>
    <property type="match status" value="1"/>
</dbReference>
<comment type="caution">
    <text evidence="7">The sequence shown here is derived from an EMBL/GenBank/DDBJ whole genome shotgun (WGS) entry which is preliminary data.</text>
</comment>
<evidence type="ECO:0000256" key="6">
    <source>
        <dbReference type="ARBA" id="ARBA00023315"/>
    </source>
</evidence>
<dbReference type="AlphaFoldDB" id="A0A964DYH5"/>
<dbReference type="GO" id="GO:0005886">
    <property type="term" value="C:plasma membrane"/>
    <property type="evidence" value="ECO:0007669"/>
    <property type="project" value="UniProtKB-SubCell"/>
</dbReference>
<dbReference type="GO" id="GO:0016746">
    <property type="term" value="F:acyltransferase activity"/>
    <property type="evidence" value="ECO:0007669"/>
    <property type="project" value="UniProtKB-KW"/>
</dbReference>
<gene>
    <name evidence="7" type="ORF">ASILVAE211_06075</name>
</gene>
<dbReference type="InterPro" id="IPR004960">
    <property type="entry name" value="LipA_acyltrans"/>
</dbReference>
<sequence length="286" mass="30938">MCSVLRSLSPARASNIGGAIARAIGTRLPVVKVADANLRYAMPELDAAERKQVIRGVWENIGRTTGELPHMRALARTASGPGWDISGEEILQAQISKGGPAIFFSGHIGNWEMLPPILAHIGIPMASFYRALANPAVDAAVNGLRHQAAGMALPMFPKGAMGARGAFAHLRQGGYLGMLVDQKMNDGIAVDLFGRPAMTAPALAALALRFRCPVIPGRIRRLGPARLRLEVEAPLALPDSGDRHADIAALMRQVNDVLERWIRDDPGSWLWLHRRWPKQDVRAALA</sequence>
<organism evidence="7 8">
    <name type="scientific">Acidisoma silvae</name>
    <dbReference type="NCBI Taxonomy" id="2802396"/>
    <lineage>
        <taxon>Bacteria</taxon>
        <taxon>Pseudomonadati</taxon>
        <taxon>Pseudomonadota</taxon>
        <taxon>Alphaproteobacteria</taxon>
        <taxon>Acetobacterales</taxon>
        <taxon>Acidocellaceae</taxon>
        <taxon>Acidisoma</taxon>
    </lineage>
</organism>
<dbReference type="EMBL" id="JAESVB010000002">
    <property type="protein sequence ID" value="MCB8874743.1"/>
    <property type="molecule type" value="Genomic_DNA"/>
</dbReference>
<accession>A0A964DYH5</accession>
<keyword evidence="2" id="KW-1003">Cell membrane</keyword>
<evidence type="ECO:0000256" key="5">
    <source>
        <dbReference type="ARBA" id="ARBA00023136"/>
    </source>
</evidence>
<keyword evidence="5" id="KW-0472">Membrane</keyword>
<protein>
    <submittedName>
        <fullName evidence="7">Lauroyl acyltransferase</fullName>
    </submittedName>
</protein>
<keyword evidence="4" id="KW-0808">Transferase</keyword>
<evidence type="ECO:0000256" key="2">
    <source>
        <dbReference type="ARBA" id="ARBA00022475"/>
    </source>
</evidence>
<dbReference type="RefSeq" id="WP_227320756.1">
    <property type="nucleotide sequence ID" value="NZ_JAESVB010000002.1"/>
</dbReference>
<evidence type="ECO:0000313" key="8">
    <source>
        <dbReference type="Proteomes" id="UP000708298"/>
    </source>
</evidence>
<keyword evidence="3" id="KW-0997">Cell inner membrane</keyword>
<keyword evidence="8" id="KW-1185">Reference proteome</keyword>
<name>A0A964DYH5_9PROT</name>
<comment type="subcellular location">
    <subcellularLocation>
        <location evidence="1">Cell inner membrane</location>
    </subcellularLocation>
</comment>
<reference evidence="7" key="2">
    <citation type="submission" date="2021-01" db="EMBL/GenBank/DDBJ databases">
        <authorList>
            <person name="Mieszkin S."/>
            <person name="Pouder E."/>
            <person name="Alain K."/>
        </authorList>
    </citation>
    <scope>NUCLEOTIDE SEQUENCE</scope>
    <source>
        <strain evidence="7">HW T2.11</strain>
    </source>
</reference>
<proteinExistence type="predicted"/>
<dbReference type="Proteomes" id="UP000708298">
    <property type="component" value="Unassembled WGS sequence"/>
</dbReference>
<dbReference type="GO" id="GO:0009247">
    <property type="term" value="P:glycolipid biosynthetic process"/>
    <property type="evidence" value="ECO:0007669"/>
    <property type="project" value="UniProtKB-ARBA"/>
</dbReference>
<evidence type="ECO:0000256" key="1">
    <source>
        <dbReference type="ARBA" id="ARBA00004533"/>
    </source>
</evidence>
<dbReference type="Pfam" id="PF03279">
    <property type="entry name" value="Lip_A_acyltrans"/>
    <property type="match status" value="1"/>
</dbReference>
<evidence type="ECO:0000313" key="7">
    <source>
        <dbReference type="EMBL" id="MCB8874743.1"/>
    </source>
</evidence>
<reference evidence="7" key="1">
    <citation type="journal article" date="2021" name="Microorganisms">
        <title>Acidisoma silvae sp. nov. and Acidisomacellulosilytica sp. nov., Two Acidophilic Bacteria Isolated from Decaying Wood, Hydrolyzing Cellulose and Producing Poly-3-hydroxybutyrate.</title>
        <authorList>
            <person name="Mieszkin S."/>
            <person name="Pouder E."/>
            <person name="Uroz S."/>
            <person name="Simon-Colin C."/>
            <person name="Alain K."/>
        </authorList>
    </citation>
    <scope>NUCLEOTIDE SEQUENCE</scope>
    <source>
        <strain evidence="7">HW T2.11</strain>
    </source>
</reference>
<dbReference type="PANTHER" id="PTHR30606:SF9">
    <property type="entry name" value="LIPID A BIOSYNTHESIS LAUROYLTRANSFERASE"/>
    <property type="match status" value="1"/>
</dbReference>
<evidence type="ECO:0000256" key="3">
    <source>
        <dbReference type="ARBA" id="ARBA00022519"/>
    </source>
</evidence>